<dbReference type="PANTHER" id="PTHR46648">
    <property type="entry name" value="HIT FAMILY PROTEIN 1"/>
    <property type="match status" value="1"/>
</dbReference>
<dbReference type="SUPFAM" id="SSF54197">
    <property type="entry name" value="HIT-like"/>
    <property type="match status" value="1"/>
</dbReference>
<dbReference type="Pfam" id="PF01230">
    <property type="entry name" value="HIT"/>
    <property type="match status" value="1"/>
</dbReference>
<sequence>MCIFCQIIQKEIPGQVIYEDEQVLAILDISQVTKGHTLVMPKKHTADLVDCDEEIYQHVMKVVKKLSAHILEKTGAAGLNVLSNIHEAAGQTVEHFHVHLIPRYDENDAVEFTFHESSKQNLQEVADNIRMNTL</sequence>
<evidence type="ECO:0000256" key="3">
    <source>
        <dbReference type="PROSITE-ProRule" id="PRU00464"/>
    </source>
</evidence>
<dbReference type="Proteomes" id="UP000434036">
    <property type="component" value="Unassembled WGS sequence"/>
</dbReference>
<dbReference type="InterPro" id="IPR039384">
    <property type="entry name" value="HINT"/>
</dbReference>
<comment type="caution">
    <text evidence="5">The sequence shown here is derived from an EMBL/GenBank/DDBJ whole genome shotgun (WGS) entry which is preliminary data.</text>
</comment>
<dbReference type="InterPro" id="IPR001310">
    <property type="entry name" value="Histidine_triad_HIT"/>
</dbReference>
<dbReference type="RefSeq" id="WP_160624975.1">
    <property type="nucleotide sequence ID" value="NZ_WUUQ01000002.1"/>
</dbReference>
<dbReference type="InterPro" id="IPR011146">
    <property type="entry name" value="HIT-like"/>
</dbReference>
<dbReference type="CDD" id="cd01277">
    <property type="entry name" value="HINT_subgroup"/>
    <property type="match status" value="1"/>
</dbReference>
<dbReference type="InterPro" id="IPR036265">
    <property type="entry name" value="HIT-like_sf"/>
</dbReference>
<gene>
    <name evidence="5" type="ORF">GSF08_06255</name>
</gene>
<evidence type="ECO:0000313" key="6">
    <source>
        <dbReference type="Proteomes" id="UP000434036"/>
    </source>
</evidence>
<dbReference type="PRINTS" id="PR00332">
    <property type="entry name" value="HISTRIAD"/>
</dbReference>
<dbReference type="GO" id="GO:0003824">
    <property type="term" value="F:catalytic activity"/>
    <property type="evidence" value="ECO:0007669"/>
    <property type="project" value="InterPro"/>
</dbReference>
<protein>
    <submittedName>
        <fullName evidence="5">HIT domain-containing protein</fullName>
    </submittedName>
</protein>
<evidence type="ECO:0000256" key="2">
    <source>
        <dbReference type="PIRSR" id="PIRSR601310-3"/>
    </source>
</evidence>
<evidence type="ECO:0000313" key="5">
    <source>
        <dbReference type="EMBL" id="MXQ73534.1"/>
    </source>
</evidence>
<feature type="short sequence motif" description="Histidine triad motif" evidence="2 3">
    <location>
        <begin position="95"/>
        <end position="99"/>
    </location>
</feature>
<keyword evidence="6" id="KW-1185">Reference proteome</keyword>
<name>A0A6N8U861_9FIRM</name>
<evidence type="ECO:0000259" key="4">
    <source>
        <dbReference type="PROSITE" id="PS51084"/>
    </source>
</evidence>
<feature type="domain" description="HIT" evidence="4">
    <location>
        <begin position="3"/>
        <end position="111"/>
    </location>
</feature>
<dbReference type="GO" id="GO:0009117">
    <property type="term" value="P:nucleotide metabolic process"/>
    <property type="evidence" value="ECO:0007669"/>
    <property type="project" value="TreeGrafter"/>
</dbReference>
<proteinExistence type="predicted"/>
<dbReference type="PROSITE" id="PS00892">
    <property type="entry name" value="HIT_1"/>
    <property type="match status" value="1"/>
</dbReference>
<dbReference type="InterPro" id="IPR019808">
    <property type="entry name" value="Histidine_triad_CS"/>
</dbReference>
<dbReference type="EMBL" id="WUUQ01000002">
    <property type="protein sequence ID" value="MXQ73534.1"/>
    <property type="molecule type" value="Genomic_DNA"/>
</dbReference>
<dbReference type="AlphaFoldDB" id="A0A6N8U861"/>
<accession>A0A6N8U861</accession>
<reference evidence="5 6" key="1">
    <citation type="submission" date="2019-12" db="EMBL/GenBank/DDBJ databases">
        <authorList>
            <person name="Yang R."/>
        </authorList>
    </citation>
    <scope>NUCLEOTIDE SEQUENCE [LARGE SCALE GENOMIC DNA]</scope>
    <source>
        <strain evidence="5 6">DONG20-135</strain>
    </source>
</reference>
<dbReference type="PANTHER" id="PTHR46648:SF1">
    <property type="entry name" value="ADENOSINE 5'-MONOPHOSPHORAMIDASE HNT1"/>
    <property type="match status" value="1"/>
</dbReference>
<dbReference type="PROSITE" id="PS51084">
    <property type="entry name" value="HIT_2"/>
    <property type="match status" value="1"/>
</dbReference>
<organism evidence="5 6">
    <name type="scientific">Copranaerobaculum intestinale</name>
    <dbReference type="NCBI Taxonomy" id="2692629"/>
    <lineage>
        <taxon>Bacteria</taxon>
        <taxon>Bacillati</taxon>
        <taxon>Bacillota</taxon>
        <taxon>Erysipelotrichia</taxon>
        <taxon>Erysipelotrichales</taxon>
        <taxon>Erysipelotrichaceae</taxon>
        <taxon>Copranaerobaculum</taxon>
    </lineage>
</organism>
<reference evidence="5 6" key="2">
    <citation type="submission" date="2020-01" db="EMBL/GenBank/DDBJ databases">
        <title>Clostridiaceae sp. nov. isolated from the gut of human by culturomics.</title>
        <authorList>
            <person name="Chang Y."/>
        </authorList>
    </citation>
    <scope>NUCLEOTIDE SEQUENCE [LARGE SCALE GENOMIC DNA]</scope>
    <source>
        <strain evidence="5 6">DONG20-135</strain>
    </source>
</reference>
<feature type="active site" description="Tele-AMP-histidine intermediate" evidence="1">
    <location>
        <position position="97"/>
    </location>
</feature>
<dbReference type="Gene3D" id="3.30.428.10">
    <property type="entry name" value="HIT-like"/>
    <property type="match status" value="1"/>
</dbReference>
<evidence type="ECO:0000256" key="1">
    <source>
        <dbReference type="PIRSR" id="PIRSR601310-1"/>
    </source>
</evidence>